<reference evidence="1 2" key="1">
    <citation type="journal article" date="2020" name="Cell">
        <title>Large-Scale Comparative Analyses of Tick Genomes Elucidate Their Genetic Diversity and Vector Capacities.</title>
        <authorList>
            <consortium name="Tick Genome and Microbiome Consortium (TIGMIC)"/>
            <person name="Jia N."/>
            <person name="Wang J."/>
            <person name="Shi W."/>
            <person name="Du L."/>
            <person name="Sun Y."/>
            <person name="Zhan W."/>
            <person name="Jiang J.F."/>
            <person name="Wang Q."/>
            <person name="Zhang B."/>
            <person name="Ji P."/>
            <person name="Bell-Sakyi L."/>
            <person name="Cui X.M."/>
            <person name="Yuan T.T."/>
            <person name="Jiang B.G."/>
            <person name="Yang W.F."/>
            <person name="Lam T.T."/>
            <person name="Chang Q.C."/>
            <person name="Ding S.J."/>
            <person name="Wang X.J."/>
            <person name="Zhu J.G."/>
            <person name="Ruan X.D."/>
            <person name="Zhao L."/>
            <person name="Wei J.T."/>
            <person name="Ye R.Z."/>
            <person name="Que T.C."/>
            <person name="Du C.H."/>
            <person name="Zhou Y.H."/>
            <person name="Cheng J.X."/>
            <person name="Dai P.F."/>
            <person name="Guo W.B."/>
            <person name="Han X.H."/>
            <person name="Huang E.J."/>
            <person name="Li L.F."/>
            <person name="Wei W."/>
            <person name="Gao Y.C."/>
            <person name="Liu J.Z."/>
            <person name="Shao H.Z."/>
            <person name="Wang X."/>
            <person name="Wang C.C."/>
            <person name="Yang T.C."/>
            <person name="Huo Q.B."/>
            <person name="Li W."/>
            <person name="Chen H.Y."/>
            <person name="Chen S.E."/>
            <person name="Zhou L.G."/>
            <person name="Ni X.B."/>
            <person name="Tian J.H."/>
            <person name="Sheng Y."/>
            <person name="Liu T."/>
            <person name="Pan Y.S."/>
            <person name="Xia L.Y."/>
            <person name="Li J."/>
            <person name="Zhao F."/>
            <person name="Cao W.C."/>
        </authorList>
    </citation>
    <scope>NUCLEOTIDE SEQUENCE [LARGE SCALE GENOMIC DNA]</scope>
    <source>
        <strain evidence="1">Iper-2018</strain>
    </source>
</reference>
<evidence type="ECO:0000313" key="2">
    <source>
        <dbReference type="Proteomes" id="UP000805193"/>
    </source>
</evidence>
<proteinExistence type="predicted"/>
<feature type="non-terminal residue" evidence="1">
    <location>
        <position position="169"/>
    </location>
</feature>
<sequence>RPRGHNILKEKAVCYIAGPKNRDNVVCCDCEFRLKRFGSSTGGLTGMTSQLDACSHGIRSGRRPRASAALRNAMPRKVNFSVVQVSGEDENFQAVELNLHGPTVKGWLSKKYSTYPQEIVIQLETKCRICRIQILSHQYCIATTIDIYVGNVPKGLEVAPYNARWIHLG</sequence>
<dbReference type="EMBL" id="JABSTQ010011493">
    <property type="protein sequence ID" value="KAG0410751.1"/>
    <property type="molecule type" value="Genomic_DNA"/>
</dbReference>
<gene>
    <name evidence="1" type="ORF">HPB47_012127</name>
</gene>
<accession>A0AC60NUC4</accession>
<organism evidence="1 2">
    <name type="scientific">Ixodes persulcatus</name>
    <name type="common">Taiga tick</name>
    <dbReference type="NCBI Taxonomy" id="34615"/>
    <lineage>
        <taxon>Eukaryota</taxon>
        <taxon>Metazoa</taxon>
        <taxon>Ecdysozoa</taxon>
        <taxon>Arthropoda</taxon>
        <taxon>Chelicerata</taxon>
        <taxon>Arachnida</taxon>
        <taxon>Acari</taxon>
        <taxon>Parasitiformes</taxon>
        <taxon>Ixodida</taxon>
        <taxon>Ixodoidea</taxon>
        <taxon>Ixodidae</taxon>
        <taxon>Ixodinae</taxon>
        <taxon>Ixodes</taxon>
    </lineage>
</organism>
<keyword evidence="2" id="KW-1185">Reference proteome</keyword>
<feature type="non-terminal residue" evidence="1">
    <location>
        <position position="1"/>
    </location>
</feature>
<dbReference type="Proteomes" id="UP000805193">
    <property type="component" value="Unassembled WGS sequence"/>
</dbReference>
<name>A0AC60NUC4_IXOPE</name>
<protein>
    <submittedName>
        <fullName evidence="1">Uncharacterized protein</fullName>
    </submittedName>
</protein>
<evidence type="ECO:0000313" key="1">
    <source>
        <dbReference type="EMBL" id="KAG0410751.1"/>
    </source>
</evidence>
<comment type="caution">
    <text evidence="1">The sequence shown here is derived from an EMBL/GenBank/DDBJ whole genome shotgun (WGS) entry which is preliminary data.</text>
</comment>